<dbReference type="AlphaFoldDB" id="A0ABD1KZD6"/>
<evidence type="ECO:0000256" key="3">
    <source>
        <dbReference type="SAM" id="Coils"/>
    </source>
</evidence>
<feature type="region of interest" description="Disordered" evidence="4">
    <location>
        <begin position="595"/>
        <end position="615"/>
    </location>
</feature>
<feature type="coiled-coil region" evidence="3">
    <location>
        <begin position="512"/>
        <end position="549"/>
    </location>
</feature>
<evidence type="ECO:0000256" key="1">
    <source>
        <dbReference type="ARBA" id="ARBA00005485"/>
    </source>
</evidence>
<gene>
    <name evidence="5" type="ORF">Fmac_030513</name>
</gene>
<comment type="similarity">
    <text evidence="1">Belongs to the WEB family.</text>
</comment>
<dbReference type="Pfam" id="PF05701">
    <property type="entry name" value="WEMBL"/>
    <property type="match status" value="1"/>
</dbReference>
<dbReference type="PANTHER" id="PTHR32054:SF3">
    <property type="entry name" value="HEAVY CHAIN, PUTATIVE, EXPRESSED-RELATED"/>
    <property type="match status" value="1"/>
</dbReference>
<dbReference type="Proteomes" id="UP001603857">
    <property type="component" value="Unassembled WGS sequence"/>
</dbReference>
<keyword evidence="2 3" id="KW-0175">Coiled coil</keyword>
<feature type="coiled-coil region" evidence="3">
    <location>
        <begin position="249"/>
        <end position="302"/>
    </location>
</feature>
<evidence type="ECO:0000313" key="6">
    <source>
        <dbReference type="Proteomes" id="UP001603857"/>
    </source>
</evidence>
<comment type="caution">
    <text evidence="5">The sequence shown here is derived from an EMBL/GenBank/DDBJ whole genome shotgun (WGS) entry which is preliminary data.</text>
</comment>
<protein>
    <recommendedName>
        <fullName evidence="7">WEB family protein</fullName>
    </recommendedName>
</protein>
<dbReference type="EMBL" id="JBGMDY010000011">
    <property type="protein sequence ID" value="KAL2316637.1"/>
    <property type="molecule type" value="Genomic_DNA"/>
</dbReference>
<proteinExistence type="inferred from homology"/>
<keyword evidence="6" id="KW-1185">Reference proteome</keyword>
<evidence type="ECO:0000256" key="4">
    <source>
        <dbReference type="SAM" id="MobiDB-lite"/>
    </source>
</evidence>
<accession>A0ABD1KZD6</accession>
<feature type="coiled-coil region" evidence="3">
    <location>
        <begin position="62"/>
        <end position="96"/>
    </location>
</feature>
<feature type="region of interest" description="Disordered" evidence="4">
    <location>
        <begin position="635"/>
        <end position="655"/>
    </location>
</feature>
<name>A0ABD1KZD6_9FABA</name>
<dbReference type="PANTHER" id="PTHR32054">
    <property type="entry name" value="HEAVY CHAIN, PUTATIVE, EXPRESSED-RELATED-RELATED"/>
    <property type="match status" value="1"/>
</dbReference>
<dbReference type="InterPro" id="IPR008545">
    <property type="entry name" value="Web"/>
</dbReference>
<feature type="coiled-coil region" evidence="3">
    <location>
        <begin position="335"/>
        <end position="453"/>
    </location>
</feature>
<reference evidence="5 6" key="1">
    <citation type="submission" date="2024-08" db="EMBL/GenBank/DDBJ databases">
        <title>Insights into the chromosomal genome structure of Flemingia macrophylla.</title>
        <authorList>
            <person name="Ding Y."/>
            <person name="Zhao Y."/>
            <person name="Bi W."/>
            <person name="Wu M."/>
            <person name="Zhao G."/>
            <person name="Gong Y."/>
            <person name="Li W."/>
            <person name="Zhang P."/>
        </authorList>
    </citation>
    <scope>NUCLEOTIDE SEQUENCE [LARGE SCALE GENOMIC DNA]</scope>
    <source>
        <strain evidence="5">DYQJB</strain>
        <tissue evidence="5">Leaf</tissue>
    </source>
</reference>
<evidence type="ECO:0000313" key="5">
    <source>
        <dbReference type="EMBL" id="KAL2316637.1"/>
    </source>
</evidence>
<organism evidence="5 6">
    <name type="scientific">Flemingia macrophylla</name>
    <dbReference type="NCBI Taxonomy" id="520843"/>
    <lineage>
        <taxon>Eukaryota</taxon>
        <taxon>Viridiplantae</taxon>
        <taxon>Streptophyta</taxon>
        <taxon>Embryophyta</taxon>
        <taxon>Tracheophyta</taxon>
        <taxon>Spermatophyta</taxon>
        <taxon>Magnoliopsida</taxon>
        <taxon>eudicotyledons</taxon>
        <taxon>Gunneridae</taxon>
        <taxon>Pentapetalae</taxon>
        <taxon>rosids</taxon>
        <taxon>fabids</taxon>
        <taxon>Fabales</taxon>
        <taxon>Fabaceae</taxon>
        <taxon>Papilionoideae</taxon>
        <taxon>50 kb inversion clade</taxon>
        <taxon>NPAAA clade</taxon>
        <taxon>indigoferoid/millettioid clade</taxon>
        <taxon>Phaseoleae</taxon>
        <taxon>Flemingia</taxon>
    </lineage>
</organism>
<evidence type="ECO:0000256" key="2">
    <source>
        <dbReference type="ARBA" id="ARBA00023054"/>
    </source>
</evidence>
<evidence type="ECO:0008006" key="7">
    <source>
        <dbReference type="Google" id="ProtNLM"/>
    </source>
</evidence>
<sequence length="655" mass="73140">MVAKIRQSIANSPNPTKPVVGEIDTSPPIQSVKDAVSLFAEGALSGEKTPVKKTRPYFAESVWAKESQLHLAQKKLNKLKEQLQNAKSTKVQVQVELEKSKRVVEDLTLKLKVLCESRESAIQSTEASNSQAKQLKGEICDALDGTSGAQKEELETAVKSYASIITELDVAKKELSKIRQGYDLSLEARVTALKQAAEAEDAMKANTERASELSKEILAVHESIEQMRVASVQEHQQQEDTSTDHNVLRQSYEAKLEETKKNLLDLKKEFNPEHTKNLEVHLSETMNEIEGLQEQMENRKKSDLDSLRSVTLELGDAKELLLKLSGQENSIRSMVEALRMDLENVQREHYELKEKESKTESIVQSLRMELQKSESELEGYLAEESKATGASEEMILTLNQLLSETENARRKTEAMKNEAAELKMEAEVTKLVLEDAEIKLKVALDEAEAAKAAEASALDQIRVLSVRTSDVAHSSTSESGAKITISREEFENLVHKAEECDKLSDMKVASAAAQVEAAKASKNEVLKRLEETQKEIEDIKTETQEAIKRANMADAARRAVESELRKWREREQKKAAEVASRILAETLISPEVSPQHYRIQKQNSPPNKVEMKKIEKGKVSVSKKVLLPNISGIFHRKKNQVEGGSPSYLPGEDPL</sequence>
<feature type="region of interest" description="Disordered" evidence="4">
    <location>
        <begin position="1"/>
        <end position="26"/>
    </location>
</feature>